<dbReference type="Pfam" id="PF06966">
    <property type="entry name" value="DUF1295"/>
    <property type="match status" value="1"/>
</dbReference>
<keyword evidence="1" id="KW-0472">Membrane</keyword>
<feature type="transmembrane region" description="Helical" evidence="1">
    <location>
        <begin position="57"/>
        <end position="79"/>
    </location>
</feature>
<keyword evidence="1" id="KW-1133">Transmembrane helix</keyword>
<dbReference type="Gene3D" id="1.20.120.1630">
    <property type="match status" value="1"/>
</dbReference>
<dbReference type="PROSITE" id="PS50244">
    <property type="entry name" value="S5A_REDUCTASE"/>
    <property type="match status" value="1"/>
</dbReference>
<name>A0A2N2F3S8_9BACT</name>
<accession>A0A2N2F3S8</accession>
<dbReference type="GO" id="GO:0016020">
    <property type="term" value="C:membrane"/>
    <property type="evidence" value="ECO:0007669"/>
    <property type="project" value="TreeGrafter"/>
</dbReference>
<keyword evidence="1" id="KW-0812">Transmembrane</keyword>
<dbReference type="EMBL" id="PHAO01000001">
    <property type="protein sequence ID" value="PKN02861.1"/>
    <property type="molecule type" value="Genomic_DNA"/>
</dbReference>
<dbReference type="PANTHER" id="PTHR32251">
    <property type="entry name" value="3-OXO-5-ALPHA-STEROID 4-DEHYDROGENASE"/>
    <property type="match status" value="1"/>
</dbReference>
<gene>
    <name evidence="2" type="ORF">CVU76_02445</name>
</gene>
<feature type="transmembrane region" description="Helical" evidence="1">
    <location>
        <begin position="100"/>
        <end position="123"/>
    </location>
</feature>
<feature type="transmembrane region" description="Helical" evidence="1">
    <location>
        <begin position="179"/>
        <end position="197"/>
    </location>
</feature>
<protein>
    <submittedName>
        <fullName evidence="2">Uncharacterized protein</fullName>
    </submittedName>
</protein>
<feature type="transmembrane region" description="Helical" evidence="1">
    <location>
        <begin position="6"/>
        <end position="25"/>
    </location>
</feature>
<dbReference type="AlphaFoldDB" id="A0A2N2F3S8"/>
<feature type="transmembrane region" description="Helical" evidence="1">
    <location>
        <begin position="34"/>
        <end position="51"/>
    </location>
</feature>
<reference evidence="2 3" key="1">
    <citation type="journal article" date="2017" name="ISME J.">
        <title>Potential for microbial H2 and metal transformations associated with novel bacteria and archaea in deep terrestrial subsurface sediments.</title>
        <authorList>
            <person name="Hernsdorf A.W."/>
            <person name="Amano Y."/>
            <person name="Miyakawa K."/>
            <person name="Ise K."/>
            <person name="Suzuki Y."/>
            <person name="Anantharaman K."/>
            <person name="Probst A."/>
            <person name="Burstein D."/>
            <person name="Thomas B.C."/>
            <person name="Banfield J.F."/>
        </authorList>
    </citation>
    <scope>NUCLEOTIDE SEQUENCE [LARGE SCALE GENOMIC DNA]</scope>
    <source>
        <strain evidence="2">HGW-Dojkabacteria-1</strain>
    </source>
</reference>
<dbReference type="PANTHER" id="PTHR32251:SF17">
    <property type="entry name" value="STEROID 5-ALPHA REDUCTASE C-TERMINAL DOMAIN-CONTAINING PROTEIN"/>
    <property type="match status" value="1"/>
</dbReference>
<feature type="transmembrane region" description="Helical" evidence="1">
    <location>
        <begin position="135"/>
        <end position="158"/>
    </location>
</feature>
<evidence type="ECO:0000313" key="3">
    <source>
        <dbReference type="Proteomes" id="UP000233417"/>
    </source>
</evidence>
<comment type="caution">
    <text evidence="2">The sequence shown here is derived from an EMBL/GenBank/DDBJ whole genome shotgun (WGS) entry which is preliminary data.</text>
</comment>
<proteinExistence type="predicted"/>
<feature type="transmembrane region" description="Helical" evidence="1">
    <location>
        <begin position="203"/>
        <end position="224"/>
    </location>
</feature>
<evidence type="ECO:0000313" key="2">
    <source>
        <dbReference type="EMBL" id="PKN02861.1"/>
    </source>
</evidence>
<evidence type="ECO:0000256" key="1">
    <source>
        <dbReference type="SAM" id="Phobius"/>
    </source>
</evidence>
<dbReference type="Proteomes" id="UP000233417">
    <property type="component" value="Unassembled WGS sequence"/>
</dbReference>
<organism evidence="2 3">
    <name type="scientific">Candidatus Dojkabacteria bacterium HGW-Dojkabacteria-1</name>
    <dbReference type="NCBI Taxonomy" id="2013761"/>
    <lineage>
        <taxon>Bacteria</taxon>
        <taxon>Candidatus Dojkabacteria</taxon>
    </lineage>
</organism>
<dbReference type="InterPro" id="IPR010721">
    <property type="entry name" value="UstE-like"/>
</dbReference>
<sequence>MLTNILIVFGVIFFLQLIFFTYAVIQKTDKVTDLSYGLTFIVASIASISLASEYISIYKWLLALLIVVWGLRLAIYLFIRILKTGKDERFDGIREKPLKFAGFWILQAISVFIILLPTTYALLLEQSTHISTFSYIGFLIAILGILLESSADIQKYIFKSKKENRGKWIQSGLWKYSRHPNYLGEILMWLGVFVYVLPYINDWAIFTVISPMYITYLLLFVTGIPTLEKRDMERYGSNEKYLEYIHNTGILLPKIFVKKS</sequence>